<keyword evidence="1 2" id="KW-0732">Signal</keyword>
<evidence type="ECO:0000313" key="6">
    <source>
        <dbReference type="Proteomes" id="UP000032061"/>
    </source>
</evidence>
<accession>A0A0D0EE98</accession>
<evidence type="ECO:0000313" key="4">
    <source>
        <dbReference type="EMBL" id="KIO51979.1"/>
    </source>
</evidence>
<dbReference type="InterPro" id="IPR027385">
    <property type="entry name" value="Beta-barrel_OMP"/>
</dbReference>
<dbReference type="InterPro" id="IPR011250">
    <property type="entry name" value="OMP/PagP_B-barrel"/>
</dbReference>
<evidence type="ECO:0000313" key="5">
    <source>
        <dbReference type="EMBL" id="OXA89060.1"/>
    </source>
</evidence>
<dbReference type="EMBL" id="MUGX01000009">
    <property type="protein sequence ID" value="OXA89060.1"/>
    <property type="molecule type" value="Genomic_DNA"/>
</dbReference>
<dbReference type="Proteomes" id="UP000198302">
    <property type="component" value="Unassembled WGS sequence"/>
</dbReference>
<dbReference type="Pfam" id="PF13505">
    <property type="entry name" value="OMP_b-brl"/>
    <property type="match status" value="1"/>
</dbReference>
<reference evidence="4 6" key="1">
    <citation type="submission" date="2015-01" db="EMBL/GenBank/DDBJ databases">
        <title>Genome of Flavobacterium hibernum DSM 12611.</title>
        <authorList>
            <person name="Stropko S.J."/>
            <person name="Pipes S.E."/>
            <person name="Newman J.D."/>
        </authorList>
    </citation>
    <scope>NUCLEOTIDE SEQUENCE [LARGE SCALE GENOMIC DNA]</scope>
    <source>
        <strain evidence="4 6">DSM 12611</strain>
    </source>
</reference>
<feature type="domain" description="Outer membrane protein beta-barrel" evidence="3">
    <location>
        <begin position="8"/>
        <end position="201"/>
    </location>
</feature>
<proteinExistence type="predicted"/>
<dbReference type="EMBL" id="JPRK01000012">
    <property type="protein sequence ID" value="KIO51979.1"/>
    <property type="molecule type" value="Genomic_DNA"/>
</dbReference>
<sequence length="206" mass="22448">MKQVGLLLVLLLSAIGMKAQERGSFSLNLYGGYNFGDKIDYDGYSAKLEDGFQYGAGFEYFFSTNNSVELKYLRADTHIPFYKPDGTQVNIGDDKGALNFILLDGTHYFDTGSNLLPYLGGGLGVGIIETPQSGSGTYFAWNIKGGVKIKTASTVSVNINAYLQSMSAAVGNSYYWTYYGPVGVEDYVSTYQFGLGAVLSFNFKSK</sequence>
<keyword evidence="7" id="KW-1185">Reference proteome</keyword>
<comment type="caution">
    <text evidence="4">The sequence shown here is derived from an EMBL/GenBank/DDBJ whole genome shotgun (WGS) entry which is preliminary data.</text>
</comment>
<protein>
    <recommendedName>
        <fullName evidence="3">Outer membrane protein beta-barrel domain-containing protein</fullName>
    </recommendedName>
</protein>
<evidence type="ECO:0000256" key="1">
    <source>
        <dbReference type="ARBA" id="ARBA00022729"/>
    </source>
</evidence>
<dbReference type="Proteomes" id="UP000032061">
    <property type="component" value="Unassembled WGS sequence"/>
</dbReference>
<dbReference type="STRING" id="37752.IW18_15290"/>
<feature type="signal peptide" evidence="2">
    <location>
        <begin position="1"/>
        <end position="19"/>
    </location>
</feature>
<dbReference type="RefSeq" id="WP_041518758.1">
    <property type="nucleotide sequence ID" value="NZ_JPRK01000012.1"/>
</dbReference>
<evidence type="ECO:0000256" key="2">
    <source>
        <dbReference type="SAM" id="SignalP"/>
    </source>
</evidence>
<evidence type="ECO:0000313" key="7">
    <source>
        <dbReference type="Proteomes" id="UP000198302"/>
    </source>
</evidence>
<evidence type="ECO:0000259" key="3">
    <source>
        <dbReference type="Pfam" id="PF13505"/>
    </source>
</evidence>
<dbReference type="Gene3D" id="2.40.160.20">
    <property type="match status" value="1"/>
</dbReference>
<dbReference type="OrthoDB" id="838103at2"/>
<reference evidence="5 7" key="2">
    <citation type="submission" date="2016-11" db="EMBL/GenBank/DDBJ databases">
        <title>Whole genomes of Flavobacteriaceae.</title>
        <authorList>
            <person name="Stine C."/>
            <person name="Li C."/>
            <person name="Tadesse D."/>
        </authorList>
    </citation>
    <scope>NUCLEOTIDE SEQUENCE [LARGE SCALE GENOMIC DNA]</scope>
    <source>
        <strain evidence="5 7">ATCC 51468</strain>
    </source>
</reference>
<gene>
    <name evidence="5" type="ORF">B0A73_05635</name>
    <name evidence="4" type="ORF">IW18_15290</name>
</gene>
<feature type="chain" id="PRO_5002221193" description="Outer membrane protein beta-barrel domain-containing protein" evidence="2">
    <location>
        <begin position="20"/>
        <end position="206"/>
    </location>
</feature>
<dbReference type="SUPFAM" id="SSF56925">
    <property type="entry name" value="OMPA-like"/>
    <property type="match status" value="1"/>
</dbReference>
<name>A0A0D0EE98_9FLAO</name>
<organism evidence="4 6">
    <name type="scientific">Flavobacterium hibernum</name>
    <dbReference type="NCBI Taxonomy" id="37752"/>
    <lineage>
        <taxon>Bacteria</taxon>
        <taxon>Pseudomonadati</taxon>
        <taxon>Bacteroidota</taxon>
        <taxon>Flavobacteriia</taxon>
        <taxon>Flavobacteriales</taxon>
        <taxon>Flavobacteriaceae</taxon>
        <taxon>Flavobacterium</taxon>
    </lineage>
</organism>
<dbReference type="AlphaFoldDB" id="A0A0D0EE98"/>